<comment type="caution">
    <text evidence="2">The sequence shown here is derived from an EMBL/GenBank/DDBJ whole genome shotgun (WGS) entry which is preliminary data.</text>
</comment>
<evidence type="ECO:0000313" key="2">
    <source>
        <dbReference type="EMBL" id="MCH4286086.1"/>
    </source>
</evidence>
<reference evidence="2 3" key="1">
    <citation type="submission" date="2022-02" db="EMBL/GenBank/DDBJ databases">
        <title>Genome of Erysipelotrichaceae sp. nov. NSJ-176 isolated from human feces.</title>
        <authorList>
            <person name="Abdugheni R."/>
        </authorList>
    </citation>
    <scope>NUCLEOTIDE SEQUENCE [LARGE SCALE GENOMIC DNA]</scope>
    <source>
        <strain evidence="2 3">NSJ-176</strain>
    </source>
</reference>
<dbReference type="Gene3D" id="3.40.630.10">
    <property type="entry name" value="Zn peptidases"/>
    <property type="match status" value="2"/>
</dbReference>
<evidence type="ECO:0000259" key="1">
    <source>
        <dbReference type="Pfam" id="PF07687"/>
    </source>
</evidence>
<dbReference type="Pfam" id="PF01546">
    <property type="entry name" value="Peptidase_M20"/>
    <property type="match status" value="1"/>
</dbReference>
<dbReference type="Proteomes" id="UP001202402">
    <property type="component" value="Unassembled WGS sequence"/>
</dbReference>
<dbReference type="SUPFAM" id="SSF53187">
    <property type="entry name" value="Zn-dependent exopeptidases"/>
    <property type="match status" value="1"/>
</dbReference>
<dbReference type="InterPro" id="IPR011650">
    <property type="entry name" value="Peptidase_M20_dimer"/>
</dbReference>
<gene>
    <name evidence="2" type="primary">pepD</name>
    <name evidence="2" type="ORF">LQE99_13245</name>
</gene>
<dbReference type="PRINTS" id="PR00934">
    <property type="entry name" value="XHISDIPTASE"/>
</dbReference>
<keyword evidence="2" id="KW-0224">Dipeptidase</keyword>
<evidence type="ECO:0000313" key="3">
    <source>
        <dbReference type="Proteomes" id="UP001202402"/>
    </source>
</evidence>
<sequence length="477" mass="53189">MKTILDHTKLHQKYFEEMTQIPHGSYHEEAISNYLVAFAKAQGLRYIQDDMFNVIIYKEASSGYEDHEPLVLQAHMDMVCEKNKDSVHDFEKDPLSLRIVDGWLMANHTTLGADDGCGVAYMLAILSDDTLKHPRLECIFTVQEEVGLCGALHLKKDQFDATRMINLDDESGYATCTTSAGGMNVLLDKEIIRIQEKMDGYRLSIKGLAGGHSGAEIDKERGNANKLLVRILYGIMQHFGLQLAQLKGGLMDNAIPREASALWISDGNSEKIEAYVKAMAADIKKELEFSDAGVQVILEKTQIDSYVSVEESEAILKLMMLLPDGLRHHSMSIEGLSTASSNVGVVHMDDKMLHINCSLRGALESYIDEFAAQIDTLAELFGFTTRHVARYPAWSYDANSQMRETMKEICKELTGKDLGIMATHGGLECGVFKSLKPEMDIVTLGPVMKDIHTPKEALQLSSFDDTYAFLTAFIQRL</sequence>
<keyword evidence="2" id="KW-0645">Protease</keyword>
<organism evidence="2 3">
    <name type="scientific">Amedibacillus hominis</name>
    <dbReference type="NCBI Taxonomy" id="2897776"/>
    <lineage>
        <taxon>Bacteria</taxon>
        <taxon>Bacillati</taxon>
        <taxon>Bacillota</taxon>
        <taxon>Erysipelotrichia</taxon>
        <taxon>Erysipelotrichales</taxon>
        <taxon>Erysipelotrichaceae</taxon>
        <taxon>Amedibacillus</taxon>
    </lineage>
</organism>
<keyword evidence="3" id="KW-1185">Reference proteome</keyword>
<protein>
    <submittedName>
        <fullName evidence="2">Beta-Ala-His dipeptidase</fullName>
        <ecNumber evidence="2">3.4.13.20</ecNumber>
    </submittedName>
</protein>
<dbReference type="InterPro" id="IPR001160">
    <property type="entry name" value="Peptidase_M20C"/>
</dbReference>
<name>A0ABS9RB43_9FIRM</name>
<dbReference type="NCBIfam" id="TIGR01893">
    <property type="entry name" value="aa-his-dipept"/>
    <property type="match status" value="1"/>
</dbReference>
<dbReference type="PIRSF" id="PIRSF016599">
    <property type="entry name" value="Xaa-His_dipept"/>
    <property type="match status" value="1"/>
</dbReference>
<accession>A0ABS9RB43</accession>
<dbReference type="InterPro" id="IPR002933">
    <property type="entry name" value="Peptidase_M20"/>
</dbReference>
<dbReference type="GO" id="GO:0016805">
    <property type="term" value="F:dipeptidase activity"/>
    <property type="evidence" value="ECO:0007669"/>
    <property type="project" value="UniProtKB-KW"/>
</dbReference>
<proteinExistence type="predicted"/>
<dbReference type="EC" id="3.4.13.20" evidence="2"/>
<dbReference type="EMBL" id="JAKVPQ010000011">
    <property type="protein sequence ID" value="MCH4286086.1"/>
    <property type="molecule type" value="Genomic_DNA"/>
</dbReference>
<feature type="domain" description="Peptidase M20 dimerisation" evidence="1">
    <location>
        <begin position="204"/>
        <end position="287"/>
    </location>
</feature>
<dbReference type="Pfam" id="PF07687">
    <property type="entry name" value="M20_dimer"/>
    <property type="match status" value="1"/>
</dbReference>
<dbReference type="PANTHER" id="PTHR43501">
    <property type="entry name" value="CYTOSOL NON-SPECIFIC DIPEPTIDASE"/>
    <property type="match status" value="1"/>
</dbReference>
<keyword evidence="2" id="KW-0378">Hydrolase</keyword>
<dbReference type="RefSeq" id="WP_117536409.1">
    <property type="nucleotide sequence ID" value="NZ_JAKVPQ010000011.1"/>
</dbReference>
<dbReference type="PANTHER" id="PTHR43501:SF1">
    <property type="entry name" value="CYTOSOL NON-SPECIFIC DIPEPTIDASE"/>
    <property type="match status" value="1"/>
</dbReference>